<dbReference type="SUPFAM" id="SSF46894">
    <property type="entry name" value="C-terminal effector domain of the bipartite response regulators"/>
    <property type="match status" value="1"/>
</dbReference>
<feature type="compositionally biased region" description="Polar residues" evidence="2">
    <location>
        <begin position="622"/>
        <end position="631"/>
    </location>
</feature>
<dbReference type="InterPro" id="IPR016032">
    <property type="entry name" value="Sig_transdc_resp-reg_C-effctor"/>
</dbReference>
<reference evidence="5 6" key="1">
    <citation type="journal article" date="2014" name="Int. J. Syst. Evol. Microbiol.">
        <title>Complete genome sequence of Corynebacterium casei LMG S-19264T (=DSM 44701T), isolated from a smear-ripened cheese.</title>
        <authorList>
            <consortium name="US DOE Joint Genome Institute (JGI-PGF)"/>
            <person name="Walter F."/>
            <person name="Albersmeier A."/>
            <person name="Kalinowski J."/>
            <person name="Ruckert C."/>
        </authorList>
    </citation>
    <scope>NUCLEOTIDE SEQUENCE [LARGE SCALE GENOMIC DNA]</scope>
    <source>
        <strain evidence="5 6">JCM 4677</strain>
    </source>
</reference>
<dbReference type="SUPFAM" id="SSF48452">
    <property type="entry name" value="TPR-like"/>
    <property type="match status" value="1"/>
</dbReference>
<dbReference type="EMBL" id="AP023440">
    <property type="protein sequence ID" value="BCL28542.1"/>
    <property type="molecule type" value="Genomic_DNA"/>
</dbReference>
<keyword evidence="3" id="KW-1133">Transmembrane helix</keyword>
<keyword evidence="6" id="KW-1185">Reference proteome</keyword>
<feature type="region of interest" description="Disordered" evidence="2">
    <location>
        <begin position="620"/>
        <end position="752"/>
    </location>
</feature>
<proteinExistence type="predicted"/>
<dbReference type="InterPro" id="IPR011990">
    <property type="entry name" value="TPR-like_helical_dom_sf"/>
</dbReference>
<feature type="compositionally biased region" description="Basic and acidic residues" evidence="2">
    <location>
        <begin position="734"/>
        <end position="746"/>
    </location>
</feature>
<dbReference type="GO" id="GO:0006355">
    <property type="term" value="P:regulation of DNA-templated transcription"/>
    <property type="evidence" value="ECO:0007669"/>
    <property type="project" value="InterPro"/>
</dbReference>
<feature type="transmembrane region" description="Helical" evidence="3">
    <location>
        <begin position="326"/>
        <end position="349"/>
    </location>
</feature>
<dbReference type="InterPro" id="IPR005158">
    <property type="entry name" value="BTAD"/>
</dbReference>
<dbReference type="InterPro" id="IPR051677">
    <property type="entry name" value="AfsR-DnrI-RedD_regulator"/>
</dbReference>
<feature type="region of interest" description="Disordered" evidence="2">
    <location>
        <begin position="381"/>
        <end position="416"/>
    </location>
</feature>
<dbReference type="PANTHER" id="PTHR35807">
    <property type="entry name" value="TRANSCRIPTIONAL REGULATOR REDD-RELATED"/>
    <property type="match status" value="1"/>
</dbReference>
<dbReference type="CDD" id="cd00118">
    <property type="entry name" value="LysM"/>
    <property type="match status" value="1"/>
</dbReference>
<keyword evidence="3" id="KW-0812">Transmembrane</keyword>
<feature type="region of interest" description="Disordered" evidence="2">
    <location>
        <begin position="257"/>
        <end position="328"/>
    </location>
</feature>
<dbReference type="InterPro" id="IPR036388">
    <property type="entry name" value="WH-like_DNA-bd_sf"/>
</dbReference>
<gene>
    <name evidence="5" type="ORF">GCM10017557_34010</name>
</gene>
<dbReference type="GO" id="GO:0000160">
    <property type="term" value="P:phosphorelay signal transduction system"/>
    <property type="evidence" value="ECO:0007669"/>
    <property type="project" value="UniProtKB-KW"/>
</dbReference>
<feature type="domain" description="Bacterial transcriptional activator" evidence="4">
    <location>
        <begin position="858"/>
        <end position="995"/>
    </location>
</feature>
<feature type="compositionally biased region" description="Low complexity" evidence="2">
    <location>
        <begin position="271"/>
        <end position="311"/>
    </location>
</feature>
<name>A0A7G1P0P4_9ACTN</name>
<evidence type="ECO:0000256" key="1">
    <source>
        <dbReference type="ARBA" id="ARBA00023012"/>
    </source>
</evidence>
<dbReference type="AlphaFoldDB" id="A0A7G1P0P4"/>
<feature type="compositionally biased region" description="Low complexity" evidence="2">
    <location>
        <begin position="404"/>
        <end position="416"/>
    </location>
</feature>
<dbReference type="InterPro" id="IPR018392">
    <property type="entry name" value="LysM"/>
</dbReference>
<feature type="transmembrane region" description="Helical" evidence="3">
    <location>
        <begin position="76"/>
        <end position="99"/>
    </location>
</feature>
<evidence type="ECO:0000259" key="4">
    <source>
        <dbReference type="SMART" id="SM01043"/>
    </source>
</evidence>
<dbReference type="KEGG" id="sgm:GCM10017557_34010"/>
<keyword evidence="3" id="KW-0472">Membrane</keyword>
<dbReference type="Pfam" id="PF03704">
    <property type="entry name" value="BTAD"/>
    <property type="match status" value="1"/>
</dbReference>
<protein>
    <recommendedName>
        <fullName evidence="4">Bacterial transcriptional activator domain-containing protein</fullName>
    </recommendedName>
</protein>
<organism evidence="5 6">
    <name type="scientific">Streptomyces aurantiacus</name>
    <dbReference type="NCBI Taxonomy" id="47760"/>
    <lineage>
        <taxon>Bacteria</taxon>
        <taxon>Bacillati</taxon>
        <taxon>Actinomycetota</taxon>
        <taxon>Actinomycetes</taxon>
        <taxon>Kitasatosporales</taxon>
        <taxon>Streptomycetaceae</taxon>
        <taxon>Streptomyces</taxon>
        <taxon>Streptomyces aurantiacus group</taxon>
    </lineage>
</organism>
<evidence type="ECO:0000313" key="6">
    <source>
        <dbReference type="Proteomes" id="UP000516444"/>
    </source>
</evidence>
<dbReference type="Gene3D" id="1.10.10.10">
    <property type="entry name" value="Winged helix-like DNA-binding domain superfamily/Winged helix DNA-binding domain"/>
    <property type="match status" value="1"/>
</dbReference>
<dbReference type="InterPro" id="IPR036779">
    <property type="entry name" value="LysM_dom_sf"/>
</dbReference>
<sequence>MVARRPVPHRPRRIRRCTRLLRRTGQLLRGLGAAIALASLLAGVPWGLMHYVGWPLPGHIPTLPDVRATLLAPTSVYFLLNALACTLWPIWGLFTLDVVRAAAAEVRARPRSVRPHTDPLQAAATVLVGAIIVSLLSMRPTAPPLAGGTTSAVASVVQPAAVAGNGPAQVDTVLPTVSVLGADVPEHRPQSPMETAEVRSPRDGIHDSLWRIADRTLGDGTRWPQIYALNRGRTQSDGQALTNPNLIRPGWVLSLPRRPPHVDPPRHQGWPPSSATPSPSPSSDTSNSPTPSTSAPSDTSTPTRAPSAPSDGSHTHAPQNDPNPGIGLPTSAFVSAGLVALVAGLVFTARRRRRLRYRPGSGDRSDLATAPVVRALLAARAQADTPDADDNSNTGETASSHEFSAPTTATASQTPPAETRVIGIKNNQALAWNLARTHGLGLIGPGAYGAIRALLVSLLAEHPQLADGHADIIVPAADARRLFGEDLAGERNLERLRIVDDLDAALDTLERELLGRTRLALEPTTAADRESTPHAELVLVATPGVHAERRLQAILDNGAALGLAGILLGHWRPGGTAHVRQDGTVVAASASVADRLTAARLFTLPVSDGQALLDLLGDAESVRQSSVSRLRTTTTPPISEPEPKGSEHSSGTCNAACKKPRRRLVQRPAGSREPPPGDVSNSTASVNAERGEQVRTPPNPQVPGTPSGSRRSDAGVPDDRRVPPRSETPTADHGTSEARPSERHMSTDAPPLRLTVLGRMRLTHHQHDGDEHADLSAALAPKQREVLAYLAVHEGGARRESLTTAIWPGAPKDRPYNSFHATLSQLRRALRTATHDAHSDITIHADGHYALDRSLITVDLWQLRDALRTSRHSSDDESRRAAVESVVELYSGDLAADLSAEWLEGPRESLRRDVLDAVSTLVRILRGEPEQALALLERVRTLDPYNEAVYRDIARFQSHLGRHDAVVRTFTLLTTKLAEIDEQPSQETSALYDLLQRPQSASQKRSGRRR</sequence>
<keyword evidence="1" id="KW-0902">Two-component regulatory system</keyword>
<dbReference type="Gene3D" id="1.25.40.10">
    <property type="entry name" value="Tetratricopeptide repeat domain"/>
    <property type="match status" value="1"/>
</dbReference>
<feature type="compositionally biased region" description="Basic and acidic residues" evidence="2">
    <location>
        <begin position="710"/>
        <end position="724"/>
    </location>
</feature>
<feature type="transmembrane region" description="Helical" evidence="3">
    <location>
        <begin position="27"/>
        <end position="48"/>
    </location>
</feature>
<evidence type="ECO:0000256" key="2">
    <source>
        <dbReference type="SAM" id="MobiDB-lite"/>
    </source>
</evidence>
<evidence type="ECO:0000256" key="3">
    <source>
        <dbReference type="SAM" id="Phobius"/>
    </source>
</evidence>
<feature type="compositionally biased region" description="Polar residues" evidence="2">
    <location>
        <begin position="391"/>
        <end position="402"/>
    </location>
</feature>
<accession>A0A7G1P0P4</accession>
<dbReference type="SMART" id="SM01043">
    <property type="entry name" value="BTAD"/>
    <property type="match status" value="1"/>
</dbReference>
<dbReference type="GO" id="GO:0003677">
    <property type="term" value="F:DNA binding"/>
    <property type="evidence" value="ECO:0007669"/>
    <property type="project" value="InterPro"/>
</dbReference>
<dbReference type="Gene3D" id="3.10.350.10">
    <property type="entry name" value="LysM domain"/>
    <property type="match status" value="1"/>
</dbReference>
<evidence type="ECO:0000313" key="5">
    <source>
        <dbReference type="EMBL" id="BCL28542.1"/>
    </source>
</evidence>
<dbReference type="Proteomes" id="UP000516444">
    <property type="component" value="Chromosome"/>
</dbReference>